<reference evidence="2 3" key="1">
    <citation type="journal article" date="2024" name="Chem. Sci.">
        <title>Discovery of megapolipeptins by genome mining of a Burkholderiales bacteria collection.</title>
        <authorList>
            <person name="Paulo B.S."/>
            <person name="Recchia M.J.J."/>
            <person name="Lee S."/>
            <person name="Fergusson C.H."/>
            <person name="Romanowski S.B."/>
            <person name="Hernandez A."/>
            <person name="Krull N."/>
            <person name="Liu D.Y."/>
            <person name="Cavanagh H."/>
            <person name="Bos A."/>
            <person name="Gray C.A."/>
            <person name="Murphy B.T."/>
            <person name="Linington R.G."/>
            <person name="Eustaquio A.S."/>
        </authorList>
    </citation>
    <scope>NUCLEOTIDE SEQUENCE [LARGE SCALE GENOMIC DNA]</scope>
    <source>
        <strain evidence="2 3">RL17-350-BIC-A</strain>
    </source>
</reference>
<dbReference type="InterPro" id="IPR050712">
    <property type="entry name" value="NAD(P)H-dep_reductase"/>
</dbReference>
<organism evidence="2 3">
    <name type="scientific">Paraburkholderia dipogonis</name>
    <dbReference type="NCBI Taxonomy" id="1211383"/>
    <lineage>
        <taxon>Bacteria</taxon>
        <taxon>Pseudomonadati</taxon>
        <taxon>Pseudomonadota</taxon>
        <taxon>Betaproteobacteria</taxon>
        <taxon>Burkholderiales</taxon>
        <taxon>Burkholderiaceae</taxon>
        <taxon>Paraburkholderia</taxon>
    </lineage>
</organism>
<dbReference type="Pfam" id="PF03358">
    <property type="entry name" value="FMN_red"/>
    <property type="match status" value="1"/>
</dbReference>
<name>A0ABW9AP22_9BURK</name>
<dbReference type="InterPro" id="IPR029039">
    <property type="entry name" value="Flavoprotein-like_sf"/>
</dbReference>
<comment type="caution">
    <text evidence="2">The sequence shown here is derived from an EMBL/GenBank/DDBJ whole genome shotgun (WGS) entry which is preliminary data.</text>
</comment>
<dbReference type="PANTHER" id="PTHR30543">
    <property type="entry name" value="CHROMATE REDUCTASE"/>
    <property type="match status" value="1"/>
</dbReference>
<dbReference type="EMBL" id="JAQQEZ010000006">
    <property type="protein sequence ID" value="MFM0001688.1"/>
    <property type="molecule type" value="Genomic_DNA"/>
</dbReference>
<keyword evidence="3" id="KW-1185">Reference proteome</keyword>
<evidence type="ECO:0000259" key="1">
    <source>
        <dbReference type="Pfam" id="PF03358"/>
    </source>
</evidence>
<feature type="domain" description="NADPH-dependent FMN reductase-like" evidence="1">
    <location>
        <begin position="3"/>
        <end position="159"/>
    </location>
</feature>
<evidence type="ECO:0000313" key="2">
    <source>
        <dbReference type="EMBL" id="MFM0001688.1"/>
    </source>
</evidence>
<dbReference type="InterPro" id="IPR005025">
    <property type="entry name" value="FMN_Rdtase-like_dom"/>
</dbReference>
<accession>A0ABW9AP22</accession>
<gene>
    <name evidence="2" type="ORF">PQR57_11725</name>
</gene>
<dbReference type="Proteomes" id="UP001629230">
    <property type="component" value="Unassembled WGS sequence"/>
</dbReference>
<sequence>MTVKILAFCGSSRRDSLNRKLLEIAASAARTDGAEVTFITLADFPLPIYDVDVESAHGVPERVRALQELFARHDALLVASPEHNGGYTAVLKNMLDWVSRPTATGSSGLTLFAGKVAAVVSASPGPMGGIRAMLGMRGVLEKMGAILIPQVFSLGSAHQAFAENGGLVDEKADAEVRRVGLGLVGVTKQLTTH</sequence>
<protein>
    <submittedName>
        <fullName evidence="2">NAD(P)H-dependent oxidoreductase</fullName>
    </submittedName>
</protein>
<dbReference type="SUPFAM" id="SSF52218">
    <property type="entry name" value="Flavoproteins"/>
    <property type="match status" value="1"/>
</dbReference>
<dbReference type="RefSeq" id="WP_408177166.1">
    <property type="nucleotide sequence ID" value="NZ_JAQQEZ010000006.1"/>
</dbReference>
<evidence type="ECO:0000313" key="3">
    <source>
        <dbReference type="Proteomes" id="UP001629230"/>
    </source>
</evidence>
<dbReference type="PANTHER" id="PTHR30543:SF21">
    <property type="entry name" value="NAD(P)H-DEPENDENT FMN REDUCTASE LOT6"/>
    <property type="match status" value="1"/>
</dbReference>
<proteinExistence type="predicted"/>
<dbReference type="Gene3D" id="3.40.50.360">
    <property type="match status" value="1"/>
</dbReference>